<feature type="compositionally biased region" description="Polar residues" evidence="2">
    <location>
        <begin position="69"/>
        <end position="81"/>
    </location>
</feature>
<comment type="caution">
    <text evidence="3">The sequence shown here is derived from an EMBL/GenBank/DDBJ whole genome shotgun (WGS) entry which is preliminary data.</text>
</comment>
<accession>A0ABN1B7D0</accession>
<dbReference type="InterPro" id="IPR019673">
    <property type="entry name" value="Spore_germination_GerPC"/>
</dbReference>
<dbReference type="EMBL" id="BAAADO010000003">
    <property type="protein sequence ID" value="GAA0491554.1"/>
    <property type="molecule type" value="Genomic_DNA"/>
</dbReference>
<sequence length="196" mass="22773">MHYYDWQQYLATLDKKMKQLEKQVQHLESQLQSVQDKPSTNIEKIEYKFDQLKIETLEGTLNIGLSPEGLSSTEDLSIPDNQQQQQTSSSSGDQPLVRDIMQQLQPFMNQELPSKVNQFAQQAEKSFPPGFEKMIIQDVYKQLPERIQYHIRSHAENQNGLLNQHTKEQIIEEVKHEMLHSIQKFINGDHEKGGPS</sequence>
<feature type="region of interest" description="Disordered" evidence="2">
    <location>
        <begin position="65"/>
        <end position="94"/>
    </location>
</feature>
<evidence type="ECO:0000313" key="3">
    <source>
        <dbReference type="EMBL" id="GAA0491554.1"/>
    </source>
</evidence>
<dbReference type="Pfam" id="PF10737">
    <property type="entry name" value="GerPC"/>
    <property type="match status" value="1"/>
</dbReference>
<evidence type="ECO:0000256" key="1">
    <source>
        <dbReference type="SAM" id="Coils"/>
    </source>
</evidence>
<dbReference type="Proteomes" id="UP001500880">
    <property type="component" value="Unassembled WGS sequence"/>
</dbReference>
<evidence type="ECO:0000256" key="2">
    <source>
        <dbReference type="SAM" id="MobiDB-lite"/>
    </source>
</evidence>
<name>A0ABN1B7D0_9BACI</name>
<gene>
    <name evidence="3" type="ORF">GCM10008986_17130</name>
</gene>
<feature type="coiled-coil region" evidence="1">
    <location>
        <begin position="10"/>
        <end position="37"/>
    </location>
</feature>
<proteinExistence type="predicted"/>
<reference evidence="3 4" key="1">
    <citation type="journal article" date="2019" name="Int. J. Syst. Evol. Microbiol.">
        <title>The Global Catalogue of Microorganisms (GCM) 10K type strain sequencing project: providing services to taxonomists for standard genome sequencing and annotation.</title>
        <authorList>
            <consortium name="The Broad Institute Genomics Platform"/>
            <consortium name="The Broad Institute Genome Sequencing Center for Infectious Disease"/>
            <person name="Wu L."/>
            <person name="Ma J."/>
        </authorList>
    </citation>
    <scope>NUCLEOTIDE SEQUENCE [LARGE SCALE GENOMIC DNA]</scope>
    <source>
        <strain evidence="3 4">JCM 12389</strain>
    </source>
</reference>
<dbReference type="RefSeq" id="WP_343839784.1">
    <property type="nucleotide sequence ID" value="NZ_BAAADO010000003.1"/>
</dbReference>
<feature type="compositionally biased region" description="Low complexity" evidence="2">
    <location>
        <begin position="82"/>
        <end position="91"/>
    </location>
</feature>
<keyword evidence="4" id="KW-1185">Reference proteome</keyword>
<organism evidence="3 4">
    <name type="scientific">Salinibacillus aidingensis</name>
    <dbReference type="NCBI Taxonomy" id="237684"/>
    <lineage>
        <taxon>Bacteria</taxon>
        <taxon>Bacillati</taxon>
        <taxon>Bacillota</taxon>
        <taxon>Bacilli</taxon>
        <taxon>Bacillales</taxon>
        <taxon>Bacillaceae</taxon>
        <taxon>Salinibacillus</taxon>
    </lineage>
</organism>
<evidence type="ECO:0000313" key="4">
    <source>
        <dbReference type="Proteomes" id="UP001500880"/>
    </source>
</evidence>
<protein>
    <submittedName>
        <fullName evidence="3">Spore germination protein GerPC</fullName>
    </submittedName>
</protein>
<keyword evidence="1" id="KW-0175">Coiled coil</keyword>